<name>A0A2M3ZJD4_9DIPT</name>
<dbReference type="InterPro" id="IPR021013">
    <property type="entry name" value="ATPase_Vma12"/>
</dbReference>
<comment type="subcellular location">
    <subcellularLocation>
        <location evidence="1">Endoplasmic reticulum membrane</location>
        <topology evidence="1">Multi-pass membrane protein</topology>
    </subcellularLocation>
</comment>
<evidence type="ECO:0000313" key="8">
    <source>
        <dbReference type="EMBL" id="MBW28619.1"/>
    </source>
</evidence>
<dbReference type="EMBL" id="GGFM01007868">
    <property type="protein sequence ID" value="MBW28619.1"/>
    <property type="molecule type" value="Transcribed_RNA"/>
</dbReference>
<organism evidence="8">
    <name type="scientific">Anopheles braziliensis</name>
    <dbReference type="NCBI Taxonomy" id="58242"/>
    <lineage>
        <taxon>Eukaryota</taxon>
        <taxon>Metazoa</taxon>
        <taxon>Ecdysozoa</taxon>
        <taxon>Arthropoda</taxon>
        <taxon>Hexapoda</taxon>
        <taxon>Insecta</taxon>
        <taxon>Pterygota</taxon>
        <taxon>Neoptera</taxon>
        <taxon>Endopterygota</taxon>
        <taxon>Diptera</taxon>
        <taxon>Nematocera</taxon>
        <taxon>Culicoidea</taxon>
        <taxon>Culicidae</taxon>
        <taxon>Anophelinae</taxon>
        <taxon>Anopheles</taxon>
    </lineage>
</organism>
<feature type="transmembrane region" description="Helical" evidence="7">
    <location>
        <begin position="255"/>
        <end position="278"/>
    </location>
</feature>
<reference evidence="8" key="1">
    <citation type="submission" date="2018-01" db="EMBL/GenBank/DDBJ databases">
        <title>An insight into the sialome of Amazonian anophelines.</title>
        <authorList>
            <person name="Ribeiro J.M."/>
            <person name="Scarpassa V."/>
            <person name="Calvo E."/>
        </authorList>
    </citation>
    <scope>NUCLEOTIDE SEQUENCE</scope>
    <source>
        <tissue evidence="8">Salivary glands</tissue>
    </source>
</reference>
<evidence type="ECO:0000256" key="6">
    <source>
        <dbReference type="SAM" id="MobiDB-lite"/>
    </source>
</evidence>
<protein>
    <submittedName>
        <fullName evidence="8">Putative endoplasmic reticulum-based factor for assembly of v-atpase</fullName>
    </submittedName>
</protein>
<sequence length="308" mass="34259">MASPMAIIPYHSTIYVIPSKRLCNVIGGTILPDSPNMPAGICKLYAACTYDGLPAKHPTAGRAECWAYRRKYDVQFTDEECRSINRYLNDQSQRQDRETAGFFNPPYGLGRTEANQANASQIRLDLNDLKWLYDTLARMRGNDASVPYLHSLLADCSIAVPERLPAQDHSFVWSEEKRGHRLGKEARKESVKHQQMTSSRIDCAGKPMPADAIGFPLKHLLNRHLLAVVQFVCSVGAGFAFGFIGVEFLVGPLDFGFRLLLGVMIGLIVALTEIYFLAQKLNEDDDDDPSAGHTLQSMTAKPTKTHQD</sequence>
<evidence type="ECO:0000256" key="7">
    <source>
        <dbReference type="SAM" id="Phobius"/>
    </source>
</evidence>
<evidence type="ECO:0000256" key="5">
    <source>
        <dbReference type="ARBA" id="ARBA00023136"/>
    </source>
</evidence>
<feature type="compositionally biased region" description="Polar residues" evidence="6">
    <location>
        <begin position="293"/>
        <end position="302"/>
    </location>
</feature>
<dbReference type="PANTHER" id="PTHR31394:SF1">
    <property type="entry name" value="TRANSMEMBRANE PROTEIN 199"/>
    <property type="match status" value="1"/>
</dbReference>
<dbReference type="GO" id="GO:0005789">
    <property type="term" value="C:endoplasmic reticulum membrane"/>
    <property type="evidence" value="ECO:0007669"/>
    <property type="project" value="UniProtKB-SubCell"/>
</dbReference>
<evidence type="ECO:0000256" key="4">
    <source>
        <dbReference type="ARBA" id="ARBA00022989"/>
    </source>
</evidence>
<feature type="region of interest" description="Disordered" evidence="6">
    <location>
        <begin position="285"/>
        <end position="308"/>
    </location>
</feature>
<keyword evidence="2 7" id="KW-0812">Transmembrane</keyword>
<dbReference type="AlphaFoldDB" id="A0A2M3ZJD4"/>
<dbReference type="Pfam" id="PF11712">
    <property type="entry name" value="Vma12"/>
    <property type="match status" value="1"/>
</dbReference>
<evidence type="ECO:0000256" key="3">
    <source>
        <dbReference type="ARBA" id="ARBA00022824"/>
    </source>
</evidence>
<evidence type="ECO:0000256" key="1">
    <source>
        <dbReference type="ARBA" id="ARBA00004477"/>
    </source>
</evidence>
<accession>A0A2M3ZJD4</accession>
<feature type="transmembrane region" description="Helical" evidence="7">
    <location>
        <begin position="225"/>
        <end position="249"/>
    </location>
</feature>
<keyword evidence="3" id="KW-0256">Endoplasmic reticulum</keyword>
<proteinExistence type="predicted"/>
<evidence type="ECO:0000256" key="2">
    <source>
        <dbReference type="ARBA" id="ARBA00022692"/>
    </source>
</evidence>
<dbReference type="GO" id="GO:0070072">
    <property type="term" value="P:vacuolar proton-transporting V-type ATPase complex assembly"/>
    <property type="evidence" value="ECO:0007669"/>
    <property type="project" value="InterPro"/>
</dbReference>
<dbReference type="PANTHER" id="PTHR31394">
    <property type="entry name" value="TRANSMEMBRANE PROTEIN 199"/>
    <property type="match status" value="1"/>
</dbReference>
<keyword evidence="5 7" id="KW-0472">Membrane</keyword>
<keyword evidence="4 7" id="KW-1133">Transmembrane helix</keyword>